<evidence type="ECO:0000256" key="2">
    <source>
        <dbReference type="SAM" id="SignalP"/>
    </source>
</evidence>
<gene>
    <name evidence="3" type="ORF">NEPTK9_001191</name>
</gene>
<reference evidence="3 4" key="1">
    <citation type="submission" date="2020-01" db="EMBL/GenBank/DDBJ databases">
        <title>Draft genome sequence of Cand. Neptunochlamydia vexilliferae K9.</title>
        <authorList>
            <person name="Schulz F."/>
            <person name="Koestlbacher S."/>
            <person name="Wascher F."/>
            <person name="Pizzetti I."/>
            <person name="Horn M."/>
        </authorList>
    </citation>
    <scope>NUCLEOTIDE SEQUENCE [LARGE SCALE GENOMIC DNA]</scope>
    <source>
        <strain evidence="3 4">K9</strain>
    </source>
</reference>
<evidence type="ECO:0000256" key="1">
    <source>
        <dbReference type="SAM" id="MobiDB-lite"/>
    </source>
</evidence>
<dbReference type="Proteomes" id="UP001194714">
    <property type="component" value="Unassembled WGS sequence"/>
</dbReference>
<sequence>MRIALLLLTLAAIVSSCYQFTSHPDDDLRATPVTNGPNVVPQSGMPMMQSMPY</sequence>
<feature type="region of interest" description="Disordered" evidence="1">
    <location>
        <begin position="23"/>
        <end position="53"/>
    </location>
</feature>
<dbReference type="EMBL" id="JAAEJV010000034">
    <property type="protein sequence ID" value="MBF5059675.1"/>
    <property type="molecule type" value="Genomic_DNA"/>
</dbReference>
<evidence type="ECO:0008006" key="5">
    <source>
        <dbReference type="Google" id="ProtNLM"/>
    </source>
</evidence>
<keyword evidence="2" id="KW-0732">Signal</keyword>
<dbReference type="PROSITE" id="PS51257">
    <property type="entry name" value="PROKAR_LIPOPROTEIN"/>
    <property type="match status" value="1"/>
</dbReference>
<evidence type="ECO:0000313" key="4">
    <source>
        <dbReference type="Proteomes" id="UP001194714"/>
    </source>
</evidence>
<evidence type="ECO:0000313" key="3">
    <source>
        <dbReference type="EMBL" id="MBF5059675.1"/>
    </source>
</evidence>
<feature type="chain" id="PRO_5045479933" description="Lipoprotein" evidence="2">
    <location>
        <begin position="20"/>
        <end position="53"/>
    </location>
</feature>
<keyword evidence="4" id="KW-1185">Reference proteome</keyword>
<name>A0ABS0AZX0_9BACT</name>
<proteinExistence type="predicted"/>
<feature type="signal peptide" evidence="2">
    <location>
        <begin position="1"/>
        <end position="19"/>
    </location>
</feature>
<comment type="caution">
    <text evidence="3">The sequence shown here is derived from an EMBL/GenBank/DDBJ whole genome shotgun (WGS) entry which is preliminary data.</text>
</comment>
<protein>
    <recommendedName>
        <fullName evidence="5">Lipoprotein</fullName>
    </recommendedName>
</protein>
<organism evidence="3 4">
    <name type="scientific">Candidatus Neptunichlamydia vexilliferae</name>
    <dbReference type="NCBI Taxonomy" id="1651774"/>
    <lineage>
        <taxon>Bacteria</taxon>
        <taxon>Pseudomonadati</taxon>
        <taxon>Chlamydiota</taxon>
        <taxon>Chlamydiia</taxon>
        <taxon>Parachlamydiales</taxon>
        <taxon>Simkaniaceae</taxon>
        <taxon>Candidatus Neptunichlamydia</taxon>
    </lineage>
</organism>
<feature type="compositionally biased region" description="Low complexity" evidence="1">
    <location>
        <begin position="41"/>
        <end position="53"/>
    </location>
</feature>
<accession>A0ABS0AZX0</accession>